<name>A0AAW9Q440_9CYAN</name>
<organism evidence="1 2">
    <name type="scientific">Tumidithrix elongata BACA0141</name>
    <dbReference type="NCBI Taxonomy" id="2716417"/>
    <lineage>
        <taxon>Bacteria</taxon>
        <taxon>Bacillati</taxon>
        <taxon>Cyanobacteriota</taxon>
        <taxon>Cyanophyceae</taxon>
        <taxon>Pseudanabaenales</taxon>
        <taxon>Pseudanabaenaceae</taxon>
        <taxon>Tumidithrix</taxon>
        <taxon>Tumidithrix elongata</taxon>
    </lineage>
</organism>
<reference evidence="1" key="1">
    <citation type="submission" date="2024-01" db="EMBL/GenBank/DDBJ databases">
        <title>Bank of Algae and Cyanobacteria of the Azores (BACA) strain genomes.</title>
        <authorList>
            <person name="Luz R."/>
            <person name="Cordeiro R."/>
            <person name="Fonseca A."/>
            <person name="Goncalves V."/>
        </authorList>
    </citation>
    <scope>NUCLEOTIDE SEQUENCE</scope>
    <source>
        <strain evidence="1">BACA0141</strain>
    </source>
</reference>
<dbReference type="Proteomes" id="UP001333818">
    <property type="component" value="Unassembled WGS sequence"/>
</dbReference>
<gene>
    <name evidence="1" type="ORF">V2H45_12460</name>
</gene>
<keyword evidence="2" id="KW-1185">Reference proteome</keyword>
<dbReference type="RefSeq" id="WP_330483997.1">
    <property type="nucleotide sequence ID" value="NZ_JAZBJZ010000045.1"/>
</dbReference>
<dbReference type="AlphaFoldDB" id="A0AAW9Q440"/>
<evidence type="ECO:0000313" key="1">
    <source>
        <dbReference type="EMBL" id="MEE3717568.1"/>
    </source>
</evidence>
<proteinExistence type="predicted"/>
<accession>A0AAW9Q440</accession>
<sequence>MPQQEVKFTLPKGLLDPQGNLHRQGSMRLAIGKDELVLQSDRRVVADPAYGVFVMLSQVITQLGELTQVTPELLEQTFLIDFLYLKQLFGNLHPQSIGVSPLGEL</sequence>
<protein>
    <recommendedName>
        <fullName evidence="3">Phage tail assembly protein</fullName>
    </recommendedName>
</protein>
<evidence type="ECO:0008006" key="3">
    <source>
        <dbReference type="Google" id="ProtNLM"/>
    </source>
</evidence>
<dbReference type="EMBL" id="JAZBJZ010000045">
    <property type="protein sequence ID" value="MEE3717568.1"/>
    <property type="molecule type" value="Genomic_DNA"/>
</dbReference>
<evidence type="ECO:0000313" key="2">
    <source>
        <dbReference type="Proteomes" id="UP001333818"/>
    </source>
</evidence>
<comment type="caution">
    <text evidence="1">The sequence shown here is derived from an EMBL/GenBank/DDBJ whole genome shotgun (WGS) entry which is preliminary data.</text>
</comment>